<dbReference type="EMBL" id="BAAAQN010000045">
    <property type="protein sequence ID" value="GAA2048314.1"/>
    <property type="molecule type" value="Genomic_DNA"/>
</dbReference>
<dbReference type="Proteomes" id="UP001500751">
    <property type="component" value="Unassembled WGS sequence"/>
</dbReference>
<feature type="compositionally biased region" description="Low complexity" evidence="1">
    <location>
        <begin position="63"/>
        <end position="99"/>
    </location>
</feature>
<evidence type="ECO:0000256" key="1">
    <source>
        <dbReference type="SAM" id="MobiDB-lite"/>
    </source>
</evidence>
<keyword evidence="3" id="KW-1185">Reference proteome</keyword>
<gene>
    <name evidence="2" type="ORF">GCM10009839_62270</name>
</gene>
<feature type="region of interest" description="Disordered" evidence="1">
    <location>
        <begin position="25"/>
        <end position="119"/>
    </location>
</feature>
<feature type="compositionally biased region" description="Polar residues" evidence="1">
    <location>
        <begin position="37"/>
        <end position="62"/>
    </location>
</feature>
<reference evidence="2 3" key="1">
    <citation type="journal article" date="2019" name="Int. J. Syst. Evol. Microbiol.">
        <title>The Global Catalogue of Microorganisms (GCM) 10K type strain sequencing project: providing services to taxonomists for standard genome sequencing and annotation.</title>
        <authorList>
            <consortium name="The Broad Institute Genomics Platform"/>
            <consortium name="The Broad Institute Genome Sequencing Center for Infectious Disease"/>
            <person name="Wu L."/>
            <person name="Ma J."/>
        </authorList>
    </citation>
    <scope>NUCLEOTIDE SEQUENCE [LARGE SCALE GENOMIC DNA]</scope>
    <source>
        <strain evidence="2 3">JCM 16014</strain>
    </source>
</reference>
<organism evidence="2 3">
    <name type="scientific">Catenulispora yoronensis</name>
    <dbReference type="NCBI Taxonomy" id="450799"/>
    <lineage>
        <taxon>Bacteria</taxon>
        <taxon>Bacillati</taxon>
        <taxon>Actinomycetota</taxon>
        <taxon>Actinomycetes</taxon>
        <taxon>Catenulisporales</taxon>
        <taxon>Catenulisporaceae</taxon>
        <taxon>Catenulispora</taxon>
    </lineage>
</organism>
<evidence type="ECO:0000313" key="2">
    <source>
        <dbReference type="EMBL" id="GAA2048314.1"/>
    </source>
</evidence>
<comment type="caution">
    <text evidence="2">The sequence shown here is derived from an EMBL/GenBank/DDBJ whole genome shotgun (WGS) entry which is preliminary data.</text>
</comment>
<protein>
    <submittedName>
        <fullName evidence="2">Uncharacterized protein</fullName>
    </submittedName>
</protein>
<evidence type="ECO:0000313" key="3">
    <source>
        <dbReference type="Proteomes" id="UP001500751"/>
    </source>
</evidence>
<accession>A0ABN2V1D6</accession>
<name>A0ABN2V1D6_9ACTN</name>
<sequence>MRSRKKYNRYRIAADSARMIKNRVNHAHPKSGFRLGLTQNDRTNPRHSTTGRSPATNGSSCEATTNGNANNTTGPANATYPALPGTTLLTSTTDKMTPTVVGIPIHPETNPRCSTGTRSGTPAANPACIALSEACTKHHATMIPPTVCCALNNTNAPALATAPTNVHGCRRPNRPTVTSDKAPATGCVTVATKAPTPDTHAKATTLCPAPTAAST</sequence>
<proteinExistence type="predicted"/>